<name>A0ABX2GV30_9FIRM</name>
<comment type="caution">
    <text evidence="6">The sequence shown here is derived from an EMBL/GenBank/DDBJ whole genome shotgun (WGS) entry which is preliminary data.</text>
</comment>
<feature type="chain" id="PRO_5046915489" evidence="4">
    <location>
        <begin position="26"/>
        <end position="565"/>
    </location>
</feature>
<keyword evidence="3" id="KW-1133">Transmembrane helix</keyword>
<dbReference type="InterPro" id="IPR052016">
    <property type="entry name" value="Bact_Sigma-Reg"/>
</dbReference>
<evidence type="ECO:0000313" key="7">
    <source>
        <dbReference type="Proteomes" id="UP000821846"/>
    </source>
</evidence>
<feature type="signal peptide" evidence="4">
    <location>
        <begin position="1"/>
        <end position="25"/>
    </location>
</feature>
<sequence length="565" mass="63149">MKGSLKLKTVLATLLAALLLMAAAAAISYQVYSGTIYGQYKTMTMNLAKTEAVTVNAEDVAAVRDEVLRIYRKICKDNGGVPNFADFTEEQWEAYYKNYEDVPQMPEYQRTLQLLHEINDANDINSIYIGYMDVETYYGIYLVDGSVNAEACQVGTCDPFEESNAEQMRKGDYDFPAYITNYEEYGWLCSAGAGIYDDNGEIVGTAMLDISMDEVVRNLHEFLFNLCLVLTIITVVICLVILFAINKTLLIPVKSLSQAAASFVSEKEKDSTEKVQSAISRLEIHTGDEIEELSDAIKTMEKEINDYIDHLTEITAEKERMGAELNIATQIQASMLPCIFPAFPDRKEFDIYASMDPAKEVGGDFYDFFLVDPDHIALLIADVSGKGVPAALFMVIAKTILKNSAQNGLSPKEVLENVNNQLCENNEAEMFVTVWLGIMQISTGKMMCANAGHEYPAIRRAGGKYELFKDRHGFVLAGMEGTRYREYEIQMEKGDSIFVYTDGVAEATNAENELFGTDRMLDALNQDPDASCEELLKTVRKEIDGFVKEAPQFDDITMLSMLYRG</sequence>
<organism evidence="6 7">
    <name type="scientific">Faecalicatena fissicatena</name>
    <dbReference type="NCBI Taxonomy" id="290055"/>
    <lineage>
        <taxon>Bacteria</taxon>
        <taxon>Bacillati</taxon>
        <taxon>Bacillota</taxon>
        <taxon>Clostridia</taxon>
        <taxon>Lachnospirales</taxon>
        <taxon>Lachnospiraceae</taxon>
        <taxon>Faecalicatena</taxon>
    </lineage>
</organism>
<keyword evidence="1" id="KW-0378">Hydrolase</keyword>
<dbReference type="PANTHER" id="PTHR43156">
    <property type="entry name" value="STAGE II SPORULATION PROTEIN E-RELATED"/>
    <property type="match status" value="1"/>
</dbReference>
<keyword evidence="3" id="KW-0472">Membrane</keyword>
<evidence type="ECO:0000256" key="3">
    <source>
        <dbReference type="SAM" id="Phobius"/>
    </source>
</evidence>
<feature type="coiled-coil region" evidence="2">
    <location>
        <begin position="290"/>
        <end position="317"/>
    </location>
</feature>
<evidence type="ECO:0000259" key="5">
    <source>
        <dbReference type="SMART" id="SM00331"/>
    </source>
</evidence>
<keyword evidence="3" id="KW-0812">Transmembrane</keyword>
<dbReference type="RefSeq" id="WP_173865886.1">
    <property type="nucleotide sequence ID" value="NZ_JAAWUU010000009.1"/>
</dbReference>
<dbReference type="InterPro" id="IPR001932">
    <property type="entry name" value="PPM-type_phosphatase-like_dom"/>
</dbReference>
<dbReference type="PANTHER" id="PTHR43156:SF2">
    <property type="entry name" value="STAGE II SPORULATION PROTEIN E"/>
    <property type="match status" value="1"/>
</dbReference>
<accession>A0ABX2GV30</accession>
<protein>
    <submittedName>
        <fullName evidence="6">SpoIIE family protein phosphatase</fullName>
    </submittedName>
</protein>
<evidence type="ECO:0000256" key="4">
    <source>
        <dbReference type="SAM" id="SignalP"/>
    </source>
</evidence>
<dbReference type="Pfam" id="PF07228">
    <property type="entry name" value="SpoIIE"/>
    <property type="match status" value="1"/>
</dbReference>
<proteinExistence type="predicted"/>
<keyword evidence="2" id="KW-0175">Coiled coil</keyword>
<keyword evidence="4" id="KW-0732">Signal</keyword>
<feature type="transmembrane region" description="Helical" evidence="3">
    <location>
        <begin position="222"/>
        <end position="245"/>
    </location>
</feature>
<gene>
    <name evidence="6" type="ORF">HFM93_03635</name>
</gene>
<dbReference type="SMART" id="SM00331">
    <property type="entry name" value="PP2C_SIG"/>
    <property type="match status" value="1"/>
</dbReference>
<dbReference type="SUPFAM" id="SSF81606">
    <property type="entry name" value="PP2C-like"/>
    <property type="match status" value="1"/>
</dbReference>
<dbReference type="InterPro" id="IPR036457">
    <property type="entry name" value="PPM-type-like_dom_sf"/>
</dbReference>
<evidence type="ECO:0000313" key="6">
    <source>
        <dbReference type="EMBL" id="NSG29386.1"/>
    </source>
</evidence>
<reference evidence="6 7" key="1">
    <citation type="journal article" date="2020" name="Cell Host Microbe">
        <title>Functional and Genomic Variation between Human-Derived Isolates of Lachnospiraceae Reveals Inter- and Intra-Species Diversity.</title>
        <authorList>
            <person name="Sorbara M.T."/>
            <person name="Littmann E.R."/>
            <person name="Fontana E."/>
            <person name="Moody T.U."/>
            <person name="Kohout C.E."/>
            <person name="Gjonbalaj M."/>
            <person name="Eaton V."/>
            <person name="Seok R."/>
            <person name="Leiner I.M."/>
            <person name="Pamer E.G."/>
        </authorList>
    </citation>
    <scope>NUCLEOTIDE SEQUENCE [LARGE SCALE GENOMIC DNA]</scope>
    <source>
        <strain evidence="6 7">MSK.14.16</strain>
    </source>
</reference>
<dbReference type="Proteomes" id="UP000821846">
    <property type="component" value="Unassembled WGS sequence"/>
</dbReference>
<dbReference type="Gene3D" id="3.60.40.10">
    <property type="entry name" value="PPM-type phosphatase domain"/>
    <property type="match status" value="1"/>
</dbReference>
<dbReference type="EMBL" id="JAAWUZ010000008">
    <property type="protein sequence ID" value="NSG29386.1"/>
    <property type="molecule type" value="Genomic_DNA"/>
</dbReference>
<evidence type="ECO:0000256" key="1">
    <source>
        <dbReference type="ARBA" id="ARBA00022801"/>
    </source>
</evidence>
<dbReference type="Gene3D" id="6.10.340.10">
    <property type="match status" value="1"/>
</dbReference>
<keyword evidence="7" id="KW-1185">Reference proteome</keyword>
<evidence type="ECO:0000256" key="2">
    <source>
        <dbReference type="SAM" id="Coils"/>
    </source>
</evidence>
<feature type="domain" description="PPM-type phosphatase" evidence="5">
    <location>
        <begin position="346"/>
        <end position="563"/>
    </location>
</feature>